<keyword evidence="1" id="KW-0732">Signal</keyword>
<evidence type="ECO:0000313" key="3">
    <source>
        <dbReference type="EMBL" id="SLM23316.1"/>
    </source>
</evidence>
<name>A0A1W1GVC8_9GAMM</name>
<evidence type="ECO:0000313" key="4">
    <source>
        <dbReference type="Proteomes" id="UP000191133"/>
    </source>
</evidence>
<proteinExistence type="predicted"/>
<accession>A0A1W1GVC8</accession>
<dbReference type="Gene3D" id="3.40.710.10">
    <property type="entry name" value="DD-peptidase/beta-lactamase superfamily"/>
    <property type="match status" value="1"/>
</dbReference>
<dbReference type="InterPro" id="IPR050789">
    <property type="entry name" value="Diverse_Enzym_Activities"/>
</dbReference>
<dbReference type="PANTHER" id="PTHR43283:SF7">
    <property type="entry name" value="BETA-LACTAMASE-RELATED DOMAIN-CONTAINING PROTEIN"/>
    <property type="match status" value="1"/>
</dbReference>
<dbReference type="InterPro" id="IPR012338">
    <property type="entry name" value="Beta-lactam/transpept-like"/>
</dbReference>
<dbReference type="PANTHER" id="PTHR43283">
    <property type="entry name" value="BETA-LACTAMASE-RELATED"/>
    <property type="match status" value="1"/>
</dbReference>
<organism evidence="3 4">
    <name type="scientific">Stenotrophomonas indicatrix</name>
    <dbReference type="NCBI Taxonomy" id="2045451"/>
    <lineage>
        <taxon>Bacteria</taxon>
        <taxon>Pseudomonadati</taxon>
        <taxon>Pseudomonadota</taxon>
        <taxon>Gammaproteobacteria</taxon>
        <taxon>Lysobacterales</taxon>
        <taxon>Lysobacteraceae</taxon>
        <taxon>Stenotrophomonas</taxon>
    </lineage>
</organism>
<sequence>MRACLLAYIVFLVLHPFAAAANTPDALAAIERNARNAHSDAVYIESGRGVLLQIAPAAGEDRIHLMSATKSVVALAIGLLLDDGKLASIDQPVSTVYPEWRQGRKRDITIRMLMDHTSGLQNVANAGVELEGAPDLVKLALAAEVSSDPGTTFAYNNKATNLLPDIVQRLAGKPLDVYLDERLFKPLGITGHAWMKDQAGTPMGMAGLSLSAVDLAAIGRLMLDGGVTPGGKRLLSERSVALMTAESVRSPDVGLLWWRIPAWEHYRLKAGAATLLSARSMDAMMLDALLAADGQVFDSKSALISFLAERLGPSWPQRYAAEITGRGLKLGDIFDIDRGPVAAYAANGYLGQHLVIVPDKRVVAVRQIQRRESHSAPLDDYAAFPMDVLRLAETL</sequence>
<dbReference type="EMBL" id="FWEU01000001">
    <property type="protein sequence ID" value="SLM23316.1"/>
    <property type="molecule type" value="Genomic_DNA"/>
</dbReference>
<dbReference type="Proteomes" id="UP000191133">
    <property type="component" value="Unassembled WGS sequence"/>
</dbReference>
<protein>
    <submittedName>
        <fullName evidence="3">Beta-lactamase</fullName>
    </submittedName>
</protein>
<feature type="signal peptide" evidence="1">
    <location>
        <begin position="1"/>
        <end position="20"/>
    </location>
</feature>
<dbReference type="RefSeq" id="WP_080148761.1">
    <property type="nucleotide sequence ID" value="NZ_FWEU01000001.1"/>
</dbReference>
<dbReference type="InterPro" id="IPR001466">
    <property type="entry name" value="Beta-lactam-related"/>
</dbReference>
<feature type="domain" description="Beta-lactamase-related" evidence="2">
    <location>
        <begin position="53"/>
        <end position="382"/>
    </location>
</feature>
<evidence type="ECO:0000259" key="2">
    <source>
        <dbReference type="Pfam" id="PF00144"/>
    </source>
</evidence>
<dbReference type="Pfam" id="PF00144">
    <property type="entry name" value="Beta-lactamase"/>
    <property type="match status" value="1"/>
</dbReference>
<gene>
    <name evidence="3" type="ORF">SAMN04488690_1004</name>
</gene>
<evidence type="ECO:0000256" key="1">
    <source>
        <dbReference type="SAM" id="SignalP"/>
    </source>
</evidence>
<reference evidence="4" key="1">
    <citation type="submission" date="2016-10" db="EMBL/GenBank/DDBJ databases">
        <authorList>
            <person name="Varghese N."/>
        </authorList>
    </citation>
    <scope>NUCLEOTIDE SEQUENCE [LARGE SCALE GENOMIC DNA]</scope>
    <source>
        <strain evidence="4">92MFCol6.1</strain>
    </source>
</reference>
<feature type="chain" id="PRO_5013343115" evidence="1">
    <location>
        <begin position="21"/>
        <end position="395"/>
    </location>
</feature>
<dbReference type="AlphaFoldDB" id="A0A1W1GVC8"/>
<dbReference type="SUPFAM" id="SSF56601">
    <property type="entry name" value="beta-lactamase/transpeptidase-like"/>
    <property type="match status" value="1"/>
</dbReference>